<dbReference type="InterPro" id="IPR050331">
    <property type="entry name" value="Zinc_finger"/>
</dbReference>
<evidence type="ECO:0000313" key="10">
    <source>
        <dbReference type="Proteomes" id="UP000268162"/>
    </source>
</evidence>
<gene>
    <name evidence="9" type="ORF">BJ085DRAFT_7875</name>
</gene>
<dbReference type="InterPro" id="IPR013087">
    <property type="entry name" value="Znf_C2H2_type"/>
</dbReference>
<proteinExistence type="predicted"/>
<dbReference type="PROSITE" id="PS50157">
    <property type="entry name" value="ZINC_FINGER_C2H2_2"/>
    <property type="match status" value="2"/>
</dbReference>
<evidence type="ECO:0000256" key="1">
    <source>
        <dbReference type="ARBA" id="ARBA00004123"/>
    </source>
</evidence>
<evidence type="ECO:0000313" key="9">
    <source>
        <dbReference type="EMBL" id="RKP37418.1"/>
    </source>
</evidence>
<protein>
    <recommendedName>
        <fullName evidence="8">C2H2-type domain-containing protein</fullName>
    </recommendedName>
</protein>
<sequence>TSHSRLKSPKPNKLFVCPKCHDEFERRYDFNRHLKTHSKEKPFACPKCDQEFTRKDNFDRHNK</sequence>
<dbReference type="SUPFAM" id="SSF57667">
    <property type="entry name" value="beta-beta-alpha zinc fingers"/>
    <property type="match status" value="1"/>
</dbReference>
<dbReference type="Pfam" id="PF00096">
    <property type="entry name" value="zf-C2H2"/>
    <property type="match status" value="1"/>
</dbReference>
<evidence type="ECO:0000256" key="6">
    <source>
        <dbReference type="ARBA" id="ARBA00023242"/>
    </source>
</evidence>
<keyword evidence="5" id="KW-0862">Zinc</keyword>
<dbReference type="GO" id="GO:0043565">
    <property type="term" value="F:sequence-specific DNA binding"/>
    <property type="evidence" value="ECO:0007669"/>
    <property type="project" value="UniProtKB-ARBA"/>
</dbReference>
<keyword evidence="10" id="KW-1185">Reference proteome</keyword>
<keyword evidence="6" id="KW-0539">Nucleus</keyword>
<dbReference type="GO" id="GO:0005694">
    <property type="term" value="C:chromosome"/>
    <property type="evidence" value="ECO:0007669"/>
    <property type="project" value="UniProtKB-ARBA"/>
</dbReference>
<evidence type="ECO:0000256" key="7">
    <source>
        <dbReference type="PROSITE-ProRule" id="PRU00042"/>
    </source>
</evidence>
<evidence type="ECO:0000256" key="2">
    <source>
        <dbReference type="ARBA" id="ARBA00022723"/>
    </source>
</evidence>
<dbReference type="InterPro" id="IPR036236">
    <property type="entry name" value="Znf_C2H2_sf"/>
</dbReference>
<dbReference type="PANTHER" id="PTHR16515">
    <property type="entry name" value="PR DOMAIN ZINC FINGER PROTEIN"/>
    <property type="match status" value="1"/>
</dbReference>
<keyword evidence="2" id="KW-0479">Metal-binding</keyword>
<dbReference type="Proteomes" id="UP000268162">
    <property type="component" value="Unassembled WGS sequence"/>
</dbReference>
<evidence type="ECO:0000256" key="5">
    <source>
        <dbReference type="ARBA" id="ARBA00022833"/>
    </source>
</evidence>
<evidence type="ECO:0000256" key="4">
    <source>
        <dbReference type="ARBA" id="ARBA00022771"/>
    </source>
</evidence>
<dbReference type="Gene3D" id="3.30.160.60">
    <property type="entry name" value="Classic Zinc Finger"/>
    <property type="match status" value="2"/>
</dbReference>
<feature type="domain" description="C2H2-type" evidence="8">
    <location>
        <begin position="15"/>
        <end position="42"/>
    </location>
</feature>
<accession>A0A4P9ZVV9</accession>
<name>A0A4P9ZVV9_9FUNG</name>
<dbReference type="SMART" id="SM00355">
    <property type="entry name" value="ZnF_C2H2"/>
    <property type="match status" value="2"/>
</dbReference>
<feature type="domain" description="C2H2-type" evidence="8">
    <location>
        <begin position="43"/>
        <end position="63"/>
    </location>
</feature>
<evidence type="ECO:0000256" key="3">
    <source>
        <dbReference type="ARBA" id="ARBA00022737"/>
    </source>
</evidence>
<dbReference type="AlphaFoldDB" id="A0A4P9ZVV9"/>
<keyword evidence="4 7" id="KW-0863">Zinc-finger</keyword>
<keyword evidence="3" id="KW-0677">Repeat</keyword>
<dbReference type="PANTHER" id="PTHR16515:SF66">
    <property type="entry name" value="C2H2-TYPE DOMAIN-CONTAINING PROTEIN"/>
    <property type="match status" value="1"/>
</dbReference>
<dbReference type="GO" id="GO:0005634">
    <property type="term" value="C:nucleus"/>
    <property type="evidence" value="ECO:0007669"/>
    <property type="project" value="UniProtKB-SubCell"/>
</dbReference>
<reference evidence="10" key="1">
    <citation type="journal article" date="2018" name="Nat. Microbiol.">
        <title>Leveraging single-cell genomics to expand the fungal tree of life.</title>
        <authorList>
            <person name="Ahrendt S.R."/>
            <person name="Quandt C.A."/>
            <person name="Ciobanu D."/>
            <person name="Clum A."/>
            <person name="Salamov A."/>
            <person name="Andreopoulos B."/>
            <person name="Cheng J.F."/>
            <person name="Woyke T."/>
            <person name="Pelin A."/>
            <person name="Henrissat B."/>
            <person name="Reynolds N.K."/>
            <person name="Benny G.L."/>
            <person name="Smith M.E."/>
            <person name="James T.Y."/>
            <person name="Grigoriev I.V."/>
        </authorList>
    </citation>
    <scope>NUCLEOTIDE SEQUENCE [LARGE SCALE GENOMIC DNA]</scope>
    <source>
        <strain evidence="10">RSA 468</strain>
    </source>
</reference>
<dbReference type="STRING" id="215637.A0A4P9ZVV9"/>
<feature type="non-terminal residue" evidence="9">
    <location>
        <position position="1"/>
    </location>
</feature>
<comment type="subcellular location">
    <subcellularLocation>
        <location evidence="1">Nucleus</location>
    </subcellularLocation>
</comment>
<dbReference type="PROSITE" id="PS00028">
    <property type="entry name" value="ZINC_FINGER_C2H2_1"/>
    <property type="match status" value="1"/>
</dbReference>
<feature type="non-terminal residue" evidence="9">
    <location>
        <position position="63"/>
    </location>
</feature>
<dbReference type="Pfam" id="PF13894">
    <property type="entry name" value="zf-C2H2_4"/>
    <property type="match status" value="1"/>
</dbReference>
<dbReference type="EMBL" id="ML002498">
    <property type="protein sequence ID" value="RKP37418.1"/>
    <property type="molecule type" value="Genomic_DNA"/>
</dbReference>
<evidence type="ECO:0000259" key="8">
    <source>
        <dbReference type="PROSITE" id="PS50157"/>
    </source>
</evidence>
<dbReference type="GO" id="GO:0008270">
    <property type="term" value="F:zinc ion binding"/>
    <property type="evidence" value="ECO:0007669"/>
    <property type="project" value="UniProtKB-KW"/>
</dbReference>
<organism evidence="9 10">
    <name type="scientific">Dimargaris cristalligena</name>
    <dbReference type="NCBI Taxonomy" id="215637"/>
    <lineage>
        <taxon>Eukaryota</taxon>
        <taxon>Fungi</taxon>
        <taxon>Fungi incertae sedis</taxon>
        <taxon>Zoopagomycota</taxon>
        <taxon>Kickxellomycotina</taxon>
        <taxon>Dimargaritomycetes</taxon>
        <taxon>Dimargaritales</taxon>
        <taxon>Dimargaritaceae</taxon>
        <taxon>Dimargaris</taxon>
    </lineage>
</organism>
<dbReference type="FunFam" id="3.30.160.60:FF:001732">
    <property type="entry name" value="Zgc:162936"/>
    <property type="match status" value="1"/>
</dbReference>
<dbReference type="GO" id="GO:0045893">
    <property type="term" value="P:positive regulation of DNA-templated transcription"/>
    <property type="evidence" value="ECO:0007669"/>
    <property type="project" value="UniProtKB-ARBA"/>
</dbReference>